<dbReference type="InterPro" id="IPR036388">
    <property type="entry name" value="WH-like_DNA-bd_sf"/>
</dbReference>
<feature type="domain" description="HTH luxR-type" evidence="5">
    <location>
        <begin position="96"/>
        <end position="161"/>
    </location>
</feature>
<feature type="region of interest" description="Disordered" evidence="4">
    <location>
        <begin position="79"/>
        <end position="99"/>
    </location>
</feature>
<proteinExistence type="predicted"/>
<evidence type="ECO:0000256" key="4">
    <source>
        <dbReference type="SAM" id="MobiDB-lite"/>
    </source>
</evidence>
<evidence type="ECO:0000313" key="6">
    <source>
        <dbReference type="EMBL" id="MBQ0923483.1"/>
    </source>
</evidence>
<comment type="caution">
    <text evidence="6">The sequence shown here is derived from an EMBL/GenBank/DDBJ whole genome shotgun (WGS) entry which is preliminary data.</text>
</comment>
<dbReference type="PANTHER" id="PTHR44688:SF16">
    <property type="entry name" value="DNA-BINDING TRANSCRIPTIONAL ACTIVATOR DEVR_DOSR"/>
    <property type="match status" value="1"/>
</dbReference>
<dbReference type="InterPro" id="IPR016032">
    <property type="entry name" value="Sig_transdc_resp-reg_C-effctor"/>
</dbReference>
<dbReference type="SMART" id="SM00421">
    <property type="entry name" value="HTH_LUXR"/>
    <property type="match status" value="1"/>
</dbReference>
<dbReference type="InterPro" id="IPR000792">
    <property type="entry name" value="Tscrpt_reg_LuxR_C"/>
</dbReference>
<reference evidence="6 7" key="1">
    <citation type="submission" date="2021-04" db="EMBL/GenBank/DDBJ databases">
        <title>Whole-genome sequencing of Saccharopolyspora endophytica KCTC 19397.</title>
        <authorList>
            <person name="Ay H."/>
            <person name="Saygin H."/>
            <person name="Sahin N."/>
        </authorList>
    </citation>
    <scope>NUCLEOTIDE SEQUENCE [LARGE SCALE GENOMIC DNA]</scope>
    <source>
        <strain evidence="6 7">KCTC 19397</strain>
    </source>
</reference>
<organism evidence="6 7">
    <name type="scientific">Saccharopolyspora endophytica</name>
    <dbReference type="NCBI Taxonomy" id="543886"/>
    <lineage>
        <taxon>Bacteria</taxon>
        <taxon>Bacillati</taxon>
        <taxon>Actinomycetota</taxon>
        <taxon>Actinomycetes</taxon>
        <taxon>Pseudonocardiales</taxon>
        <taxon>Pseudonocardiaceae</taxon>
        <taxon>Saccharopolyspora</taxon>
    </lineage>
</organism>
<dbReference type="Pfam" id="PF00196">
    <property type="entry name" value="GerE"/>
    <property type="match status" value="1"/>
</dbReference>
<evidence type="ECO:0000313" key="7">
    <source>
        <dbReference type="Proteomes" id="UP000674084"/>
    </source>
</evidence>
<evidence type="ECO:0000256" key="1">
    <source>
        <dbReference type="ARBA" id="ARBA00023015"/>
    </source>
</evidence>
<name>A0ABS5DB03_9PSEU</name>
<sequence>MTTNRRVIGFLHADRLRQHSHITVGDLHSIDRFAAEFSVLFESAVLRERIDGQRARVGELLDEVTAGLAALADEPLALPATAQERARGEEPDPSAAQRTADLLSRREQEVLTLLAAGATNRAIAQELVLSSETVKSHVSKILRKLRVATRAEAVAKYLQLRERETREAVS</sequence>
<keyword evidence="7" id="KW-1185">Reference proteome</keyword>
<dbReference type="SUPFAM" id="SSF46894">
    <property type="entry name" value="C-terminal effector domain of the bipartite response regulators"/>
    <property type="match status" value="1"/>
</dbReference>
<gene>
    <name evidence="6" type="ORF">KBO27_05985</name>
</gene>
<dbReference type="Gene3D" id="1.10.10.10">
    <property type="entry name" value="Winged helix-like DNA-binding domain superfamily/Winged helix DNA-binding domain"/>
    <property type="match status" value="1"/>
</dbReference>
<dbReference type="Proteomes" id="UP000674084">
    <property type="component" value="Unassembled WGS sequence"/>
</dbReference>
<dbReference type="PROSITE" id="PS50043">
    <property type="entry name" value="HTH_LUXR_2"/>
    <property type="match status" value="1"/>
</dbReference>
<dbReference type="PRINTS" id="PR00038">
    <property type="entry name" value="HTHLUXR"/>
</dbReference>
<keyword evidence="3" id="KW-0804">Transcription</keyword>
<keyword evidence="1" id="KW-0805">Transcription regulation</keyword>
<dbReference type="PANTHER" id="PTHR44688">
    <property type="entry name" value="DNA-BINDING TRANSCRIPTIONAL ACTIVATOR DEVR_DOSR"/>
    <property type="match status" value="1"/>
</dbReference>
<accession>A0ABS5DB03</accession>
<keyword evidence="2" id="KW-0238">DNA-binding</keyword>
<evidence type="ECO:0000256" key="3">
    <source>
        <dbReference type="ARBA" id="ARBA00023163"/>
    </source>
</evidence>
<evidence type="ECO:0000256" key="2">
    <source>
        <dbReference type="ARBA" id="ARBA00023125"/>
    </source>
</evidence>
<protein>
    <submittedName>
        <fullName evidence="6">Response regulator transcription factor</fullName>
    </submittedName>
</protein>
<dbReference type="EMBL" id="JAGPXE010000002">
    <property type="protein sequence ID" value="MBQ0923483.1"/>
    <property type="molecule type" value="Genomic_DNA"/>
</dbReference>
<dbReference type="CDD" id="cd06170">
    <property type="entry name" value="LuxR_C_like"/>
    <property type="match status" value="1"/>
</dbReference>
<evidence type="ECO:0000259" key="5">
    <source>
        <dbReference type="PROSITE" id="PS50043"/>
    </source>
</evidence>